<accession>A0A2T0QR90</accession>
<keyword evidence="3" id="KW-1185">Reference proteome</keyword>
<evidence type="ECO:0000313" key="3">
    <source>
        <dbReference type="Proteomes" id="UP000238083"/>
    </source>
</evidence>
<proteinExistence type="predicted"/>
<evidence type="ECO:0000259" key="1">
    <source>
        <dbReference type="Pfam" id="PF13701"/>
    </source>
</evidence>
<evidence type="ECO:0000313" key="2">
    <source>
        <dbReference type="EMBL" id="PRY07351.1"/>
    </source>
</evidence>
<organism evidence="2 3">
    <name type="scientific">Kineococcus rhizosphaerae</name>
    <dbReference type="NCBI Taxonomy" id="559628"/>
    <lineage>
        <taxon>Bacteria</taxon>
        <taxon>Bacillati</taxon>
        <taxon>Actinomycetota</taxon>
        <taxon>Actinomycetes</taxon>
        <taxon>Kineosporiales</taxon>
        <taxon>Kineosporiaceae</taxon>
        <taxon>Kineococcus</taxon>
    </lineage>
</organism>
<comment type="caution">
    <text evidence="2">The sequence shown here is derived from an EMBL/GenBank/DDBJ whole genome shotgun (WGS) entry which is preliminary data.</text>
</comment>
<feature type="domain" description="Transposase DDE" evidence="1">
    <location>
        <begin position="80"/>
        <end position="204"/>
    </location>
</feature>
<dbReference type="Pfam" id="PF13701">
    <property type="entry name" value="DDE_Tnp_1_4"/>
    <property type="match status" value="1"/>
</dbReference>
<dbReference type="EMBL" id="PVZF01000028">
    <property type="protein sequence ID" value="PRY07351.1"/>
    <property type="molecule type" value="Genomic_DNA"/>
</dbReference>
<gene>
    <name evidence="2" type="ORF">CLV37_12812</name>
</gene>
<dbReference type="Proteomes" id="UP000238083">
    <property type="component" value="Unassembled WGS sequence"/>
</dbReference>
<dbReference type="InterPro" id="IPR025668">
    <property type="entry name" value="Tnp_DDE_dom"/>
</dbReference>
<sequence>MLRAISHIPDQAWIPIEYTDAVWDEDDQRWVSDAEVAEIQYTAFTGRRKADHVTARLIVRRVKRLNVAATASGQGELFDTYRYHALFTDSPLSMLEAEKAHRAHAIVESVISELKDNALAHLPSGKFQANAAWVAPAVMAHNLTRAFAAVAGVKHRRERMGTIRRKLLQVPARVASSARRLRLHAPRGWRWQAGLENVLTAIEAIAASRVVPRLRT</sequence>
<reference evidence="2 3" key="1">
    <citation type="submission" date="2018-03" db="EMBL/GenBank/DDBJ databases">
        <title>Genomic Encyclopedia of Archaeal and Bacterial Type Strains, Phase II (KMG-II): from individual species to whole genera.</title>
        <authorList>
            <person name="Goeker M."/>
        </authorList>
    </citation>
    <scope>NUCLEOTIDE SEQUENCE [LARGE SCALE GENOMIC DNA]</scope>
    <source>
        <strain evidence="2 3">DSM 19711</strain>
    </source>
</reference>
<protein>
    <submittedName>
        <fullName evidence="2">DDE family transposase</fullName>
    </submittedName>
</protein>
<name>A0A2T0QR90_9ACTN</name>
<dbReference type="AlphaFoldDB" id="A0A2T0QR90"/>